<comment type="subcellular location">
    <subcellularLocation>
        <location evidence="1">Membrane</location>
        <topology evidence="1">Multi-pass membrane protein</topology>
    </subcellularLocation>
</comment>
<sequence>MVTEVALGYLMVKYGAGVHQWQVTLGQLYGQLQYMNIAEIVYCPAIFTVKMAILVQYLRMFAPNRTVNPTMYFGAWFVIGACFIFYTIVMFWTIFYCSPRPMIWNKFTPGGKCHDHSPIVVSSGIFNMVSDVVILLLPTSSLWKLRVPIGKKIAVTSLFGTGLLACGASVMRIVFTIKIAPKLSEADVSQNGLWIGLWSEAEIALGFIVACALTLPKLIKAKSGQISAAFTYLSMPLSLMSSFRGSEKSTTSKSSSSASENSSSKKDSKSPRKEQKYMLQSLHFETFPDSAAMEKERGTALG</sequence>
<feature type="compositionally biased region" description="Low complexity" evidence="6">
    <location>
        <begin position="248"/>
        <end position="262"/>
    </location>
</feature>
<evidence type="ECO:0000259" key="8">
    <source>
        <dbReference type="Pfam" id="PF20684"/>
    </source>
</evidence>
<evidence type="ECO:0000256" key="6">
    <source>
        <dbReference type="SAM" id="MobiDB-lite"/>
    </source>
</evidence>
<evidence type="ECO:0000313" key="10">
    <source>
        <dbReference type="Proteomes" id="UP000193144"/>
    </source>
</evidence>
<evidence type="ECO:0000313" key="9">
    <source>
        <dbReference type="EMBL" id="ORY11130.1"/>
    </source>
</evidence>
<dbReference type="Pfam" id="PF20684">
    <property type="entry name" value="Fung_rhodopsin"/>
    <property type="match status" value="1"/>
</dbReference>
<keyword evidence="3 7" id="KW-1133">Transmembrane helix</keyword>
<feature type="transmembrane region" description="Helical" evidence="7">
    <location>
        <begin position="158"/>
        <end position="180"/>
    </location>
</feature>
<feature type="region of interest" description="Disordered" evidence="6">
    <location>
        <begin position="283"/>
        <end position="302"/>
    </location>
</feature>
<evidence type="ECO:0000256" key="1">
    <source>
        <dbReference type="ARBA" id="ARBA00004141"/>
    </source>
</evidence>
<accession>A0A1Y1ZLK5</accession>
<keyword evidence="4 7" id="KW-0472">Membrane</keyword>
<dbReference type="PANTHER" id="PTHR33048">
    <property type="entry name" value="PTH11-LIKE INTEGRAL MEMBRANE PROTEIN (AFU_ORTHOLOGUE AFUA_5G11245)"/>
    <property type="match status" value="1"/>
</dbReference>
<feature type="transmembrane region" description="Helical" evidence="7">
    <location>
        <begin position="70"/>
        <end position="96"/>
    </location>
</feature>
<evidence type="ECO:0000256" key="7">
    <source>
        <dbReference type="SAM" id="Phobius"/>
    </source>
</evidence>
<evidence type="ECO:0000256" key="4">
    <source>
        <dbReference type="ARBA" id="ARBA00023136"/>
    </source>
</evidence>
<feature type="region of interest" description="Disordered" evidence="6">
    <location>
        <begin position="248"/>
        <end position="275"/>
    </location>
</feature>
<name>A0A1Y1ZLK5_9PLEO</name>
<reference evidence="9 10" key="1">
    <citation type="submission" date="2016-07" db="EMBL/GenBank/DDBJ databases">
        <title>Pervasive Adenine N6-methylation of Active Genes in Fungi.</title>
        <authorList>
            <consortium name="DOE Joint Genome Institute"/>
            <person name="Mondo S.J."/>
            <person name="Dannebaum R.O."/>
            <person name="Kuo R.C."/>
            <person name="Labutti K."/>
            <person name="Haridas S."/>
            <person name="Kuo A."/>
            <person name="Salamov A."/>
            <person name="Ahrendt S.R."/>
            <person name="Lipzen A."/>
            <person name="Sullivan W."/>
            <person name="Andreopoulos W.B."/>
            <person name="Clum A."/>
            <person name="Lindquist E."/>
            <person name="Daum C."/>
            <person name="Ramamoorthy G.K."/>
            <person name="Gryganskyi A."/>
            <person name="Culley D."/>
            <person name="Magnuson J.K."/>
            <person name="James T.Y."/>
            <person name="O'Malley M.A."/>
            <person name="Stajich J.E."/>
            <person name="Spatafora J.W."/>
            <person name="Visel A."/>
            <person name="Grigoriev I.V."/>
        </authorList>
    </citation>
    <scope>NUCLEOTIDE SEQUENCE [LARGE SCALE GENOMIC DNA]</scope>
    <source>
        <strain evidence="9 10">CBS 115471</strain>
    </source>
</reference>
<keyword evidence="2 7" id="KW-0812">Transmembrane</keyword>
<dbReference type="InterPro" id="IPR052337">
    <property type="entry name" value="SAT4-like"/>
</dbReference>
<dbReference type="EMBL" id="MCFA01000064">
    <property type="protein sequence ID" value="ORY11130.1"/>
    <property type="molecule type" value="Genomic_DNA"/>
</dbReference>
<comment type="caution">
    <text evidence="9">The sequence shown here is derived from an EMBL/GenBank/DDBJ whole genome shotgun (WGS) entry which is preliminary data.</text>
</comment>
<organism evidence="9 10">
    <name type="scientific">Clohesyomyces aquaticus</name>
    <dbReference type="NCBI Taxonomy" id="1231657"/>
    <lineage>
        <taxon>Eukaryota</taxon>
        <taxon>Fungi</taxon>
        <taxon>Dikarya</taxon>
        <taxon>Ascomycota</taxon>
        <taxon>Pezizomycotina</taxon>
        <taxon>Dothideomycetes</taxon>
        <taxon>Pleosporomycetidae</taxon>
        <taxon>Pleosporales</taxon>
        <taxon>Lindgomycetaceae</taxon>
        <taxon>Clohesyomyces</taxon>
    </lineage>
</organism>
<dbReference type="GO" id="GO:0016020">
    <property type="term" value="C:membrane"/>
    <property type="evidence" value="ECO:0007669"/>
    <property type="project" value="UniProtKB-SubCell"/>
</dbReference>
<evidence type="ECO:0000256" key="3">
    <source>
        <dbReference type="ARBA" id="ARBA00022989"/>
    </source>
</evidence>
<protein>
    <recommendedName>
        <fullName evidence="8">Rhodopsin domain-containing protein</fullName>
    </recommendedName>
</protein>
<feature type="transmembrane region" description="Helical" evidence="7">
    <location>
        <begin position="116"/>
        <end position="137"/>
    </location>
</feature>
<feature type="transmembrane region" description="Helical" evidence="7">
    <location>
        <begin position="37"/>
        <end position="58"/>
    </location>
</feature>
<feature type="compositionally biased region" description="Basic and acidic residues" evidence="6">
    <location>
        <begin position="263"/>
        <end position="275"/>
    </location>
</feature>
<feature type="compositionally biased region" description="Basic and acidic residues" evidence="6">
    <location>
        <begin position="292"/>
        <end position="302"/>
    </location>
</feature>
<keyword evidence="10" id="KW-1185">Reference proteome</keyword>
<evidence type="ECO:0000256" key="5">
    <source>
        <dbReference type="ARBA" id="ARBA00038359"/>
    </source>
</evidence>
<feature type="domain" description="Rhodopsin" evidence="8">
    <location>
        <begin position="9"/>
        <end position="220"/>
    </location>
</feature>
<evidence type="ECO:0000256" key="2">
    <source>
        <dbReference type="ARBA" id="ARBA00022692"/>
    </source>
</evidence>
<gene>
    <name evidence="9" type="ORF">BCR34DRAFT_333400</name>
</gene>
<comment type="similarity">
    <text evidence="5">Belongs to the SAT4 family.</text>
</comment>
<dbReference type="Proteomes" id="UP000193144">
    <property type="component" value="Unassembled WGS sequence"/>
</dbReference>
<dbReference type="InterPro" id="IPR049326">
    <property type="entry name" value="Rhodopsin_dom_fungi"/>
</dbReference>
<dbReference type="AlphaFoldDB" id="A0A1Y1ZLK5"/>
<dbReference type="OrthoDB" id="4682787at2759"/>
<dbReference type="STRING" id="1231657.A0A1Y1ZLK5"/>
<proteinExistence type="inferred from homology"/>
<dbReference type="PANTHER" id="PTHR33048:SF146">
    <property type="entry name" value="INTEGRAL MEMBRANE PROTEIN"/>
    <property type="match status" value="1"/>
</dbReference>